<keyword evidence="8" id="KW-1185">Reference proteome</keyword>
<dbReference type="InterPro" id="IPR036396">
    <property type="entry name" value="Cyt_P450_sf"/>
</dbReference>
<keyword evidence="5" id="KW-0408">Iron</keyword>
<protein>
    <submittedName>
        <fullName evidence="7">Cytochrome P450 51</fullName>
    </submittedName>
</protein>
<evidence type="ECO:0000256" key="2">
    <source>
        <dbReference type="ARBA" id="ARBA00010617"/>
    </source>
</evidence>
<dbReference type="EMBL" id="JAGTJR010000057">
    <property type="protein sequence ID" value="KAH7025600.1"/>
    <property type="molecule type" value="Genomic_DNA"/>
</dbReference>
<dbReference type="PRINTS" id="PR00465">
    <property type="entry name" value="EP450IV"/>
</dbReference>
<keyword evidence="4" id="KW-0479">Metal-binding</keyword>
<evidence type="ECO:0000256" key="5">
    <source>
        <dbReference type="ARBA" id="ARBA00023004"/>
    </source>
</evidence>
<dbReference type="PANTHER" id="PTHR24304">
    <property type="entry name" value="CYTOCHROME P450 FAMILY 7"/>
    <property type="match status" value="1"/>
</dbReference>
<reference evidence="7 8" key="1">
    <citation type="journal article" date="2021" name="Nat. Commun.">
        <title>Genetic determinants of endophytism in the Arabidopsis root mycobiome.</title>
        <authorList>
            <person name="Mesny F."/>
            <person name="Miyauchi S."/>
            <person name="Thiergart T."/>
            <person name="Pickel B."/>
            <person name="Atanasova L."/>
            <person name="Karlsson M."/>
            <person name="Huettel B."/>
            <person name="Barry K.W."/>
            <person name="Haridas S."/>
            <person name="Chen C."/>
            <person name="Bauer D."/>
            <person name="Andreopoulos W."/>
            <person name="Pangilinan J."/>
            <person name="LaButti K."/>
            <person name="Riley R."/>
            <person name="Lipzen A."/>
            <person name="Clum A."/>
            <person name="Drula E."/>
            <person name="Henrissat B."/>
            <person name="Kohler A."/>
            <person name="Grigoriev I.V."/>
            <person name="Martin F.M."/>
            <person name="Hacquard S."/>
        </authorList>
    </citation>
    <scope>NUCLEOTIDE SEQUENCE [LARGE SCALE GENOMIC DNA]</scope>
    <source>
        <strain evidence="7 8">MPI-SDFR-AT-0080</strain>
    </source>
</reference>
<comment type="cofactor">
    <cofactor evidence="1">
        <name>heme</name>
        <dbReference type="ChEBI" id="CHEBI:30413"/>
    </cofactor>
</comment>
<name>A0ABQ8FWF2_9PEZI</name>
<proteinExistence type="inferred from homology"/>
<comment type="caution">
    <text evidence="7">The sequence shown here is derived from an EMBL/GenBank/DDBJ whole genome shotgun (WGS) entry which is preliminary data.</text>
</comment>
<accession>A0ABQ8FWF2</accession>
<gene>
    <name evidence="7" type="ORF">B0J12DRAFT_722145</name>
</gene>
<keyword evidence="3" id="KW-0349">Heme</keyword>
<keyword evidence="6" id="KW-1133">Transmembrane helix</keyword>
<evidence type="ECO:0000256" key="4">
    <source>
        <dbReference type="ARBA" id="ARBA00022723"/>
    </source>
</evidence>
<dbReference type="InterPro" id="IPR002403">
    <property type="entry name" value="Cyt_P450_E_grp-IV"/>
</dbReference>
<evidence type="ECO:0000313" key="8">
    <source>
        <dbReference type="Proteomes" id="UP000774617"/>
    </source>
</evidence>
<comment type="similarity">
    <text evidence="2">Belongs to the cytochrome P450 family.</text>
</comment>
<feature type="transmembrane region" description="Helical" evidence="6">
    <location>
        <begin position="6"/>
        <end position="29"/>
    </location>
</feature>
<dbReference type="Gene3D" id="1.10.630.10">
    <property type="entry name" value="Cytochrome P450"/>
    <property type="match status" value="1"/>
</dbReference>
<evidence type="ECO:0000256" key="3">
    <source>
        <dbReference type="ARBA" id="ARBA00022617"/>
    </source>
</evidence>
<keyword evidence="6" id="KW-0472">Membrane</keyword>
<dbReference type="SUPFAM" id="SSF48264">
    <property type="entry name" value="Cytochrome P450"/>
    <property type="match status" value="1"/>
</dbReference>
<dbReference type="Proteomes" id="UP000774617">
    <property type="component" value="Unassembled WGS sequence"/>
</dbReference>
<dbReference type="InterPro" id="IPR050529">
    <property type="entry name" value="CYP450_sterol_14alpha_dmase"/>
</dbReference>
<evidence type="ECO:0000313" key="7">
    <source>
        <dbReference type="EMBL" id="KAH7025600.1"/>
    </source>
</evidence>
<dbReference type="PANTHER" id="PTHR24304:SF2">
    <property type="entry name" value="24-HYDROXYCHOLESTEROL 7-ALPHA-HYDROXYLASE"/>
    <property type="match status" value="1"/>
</dbReference>
<keyword evidence="6" id="KW-0812">Transmembrane</keyword>
<evidence type="ECO:0000256" key="1">
    <source>
        <dbReference type="ARBA" id="ARBA00001971"/>
    </source>
</evidence>
<organism evidence="7 8">
    <name type="scientific">Macrophomina phaseolina</name>
    <dbReference type="NCBI Taxonomy" id="35725"/>
    <lineage>
        <taxon>Eukaryota</taxon>
        <taxon>Fungi</taxon>
        <taxon>Dikarya</taxon>
        <taxon>Ascomycota</taxon>
        <taxon>Pezizomycotina</taxon>
        <taxon>Dothideomycetes</taxon>
        <taxon>Dothideomycetes incertae sedis</taxon>
        <taxon>Botryosphaeriales</taxon>
        <taxon>Botryosphaeriaceae</taxon>
        <taxon>Macrophomina</taxon>
    </lineage>
</organism>
<dbReference type="InterPro" id="IPR001128">
    <property type="entry name" value="Cyt_P450"/>
</dbReference>
<sequence>MYLMEAGSVVAALFYFILTVIISILFNVLRQVLFPKIGQPPVVFHWVPWLGSAIEYGTDPLKFYSSNRQKYGDIFTFILLGRPTTVCLGRKGNDFVFNAKLKDVSAEEVYNPLTLPMYGKGVAYDCSNAVFLEQKKSFVRS</sequence>
<dbReference type="Pfam" id="PF00067">
    <property type="entry name" value="p450"/>
    <property type="match status" value="1"/>
</dbReference>
<evidence type="ECO:0000256" key="6">
    <source>
        <dbReference type="SAM" id="Phobius"/>
    </source>
</evidence>